<proteinExistence type="predicted"/>
<accession>A0A485M0U8</accession>
<evidence type="ECO:0000313" key="1">
    <source>
        <dbReference type="EMBL" id="VFU13863.1"/>
    </source>
</evidence>
<protein>
    <recommendedName>
        <fullName evidence="2">EcsC protein family protein</fullName>
    </recommendedName>
</protein>
<evidence type="ECO:0008006" key="2">
    <source>
        <dbReference type="Google" id="ProtNLM"/>
    </source>
</evidence>
<dbReference type="EMBL" id="CAADRM010000084">
    <property type="protein sequence ID" value="VFU13863.1"/>
    <property type="molecule type" value="Genomic_DNA"/>
</dbReference>
<organism evidence="1">
    <name type="scientific">anaerobic digester metagenome</name>
    <dbReference type="NCBI Taxonomy" id="1263854"/>
    <lineage>
        <taxon>unclassified sequences</taxon>
        <taxon>metagenomes</taxon>
        <taxon>ecological metagenomes</taxon>
    </lineage>
</organism>
<sequence>MLDALGDRFLLLIQGLISGNLKRAAALAEEMHRRTGGSHPGIMSQTLIEEMAQAQAFKSSLINLPSVVPGLGTIVSFSLVGVENFYLLDQSVTLVLALCLIHGKDIEDRAAIEDFTVKIIGEVFGVTNQETGGDSRSITREYISRLLPMKYFTRGVDQGMRRVLRRLVPIKNRSRLLPMGIGLGSSAVGAYDTIVHVGQATLRRLAALPDARPAVSGR</sequence>
<name>A0A485M0U8_9ZZZZ</name>
<gene>
    <name evidence="1" type="ORF">SCFA_220081</name>
</gene>
<reference evidence="1" key="1">
    <citation type="submission" date="2019-03" db="EMBL/GenBank/DDBJ databases">
        <authorList>
            <person name="Hao L."/>
        </authorList>
    </citation>
    <scope>NUCLEOTIDE SEQUENCE</scope>
</reference>
<dbReference type="AlphaFoldDB" id="A0A485M0U8"/>